<name>A0A151RY02_CAJCA</name>
<feature type="domain" description="Aminotransferase-like plant mobile" evidence="1">
    <location>
        <begin position="19"/>
        <end position="77"/>
    </location>
</feature>
<dbReference type="Gramene" id="C.cajan_29949.t">
    <property type="protein sequence ID" value="C.cajan_29949.t.cds1"/>
    <property type="gene ID" value="C.cajan_29949"/>
</dbReference>
<organism evidence="2 3">
    <name type="scientific">Cajanus cajan</name>
    <name type="common">Pigeon pea</name>
    <name type="synonym">Cajanus indicus</name>
    <dbReference type="NCBI Taxonomy" id="3821"/>
    <lineage>
        <taxon>Eukaryota</taxon>
        <taxon>Viridiplantae</taxon>
        <taxon>Streptophyta</taxon>
        <taxon>Embryophyta</taxon>
        <taxon>Tracheophyta</taxon>
        <taxon>Spermatophyta</taxon>
        <taxon>Magnoliopsida</taxon>
        <taxon>eudicotyledons</taxon>
        <taxon>Gunneridae</taxon>
        <taxon>Pentapetalae</taxon>
        <taxon>rosids</taxon>
        <taxon>fabids</taxon>
        <taxon>Fabales</taxon>
        <taxon>Fabaceae</taxon>
        <taxon>Papilionoideae</taxon>
        <taxon>50 kb inversion clade</taxon>
        <taxon>NPAAA clade</taxon>
        <taxon>indigoferoid/millettioid clade</taxon>
        <taxon>Phaseoleae</taxon>
        <taxon>Cajanus</taxon>
    </lineage>
</organism>
<dbReference type="OMA" id="TILVERW"/>
<dbReference type="Proteomes" id="UP000075243">
    <property type="component" value="Unassembled WGS sequence"/>
</dbReference>
<dbReference type="InterPro" id="IPR044824">
    <property type="entry name" value="MAIN-like"/>
</dbReference>
<evidence type="ECO:0000259" key="1">
    <source>
        <dbReference type="Pfam" id="PF10536"/>
    </source>
</evidence>
<protein>
    <submittedName>
        <fullName evidence="2">Serine/threonine protein phosphatase 7 long form isogeny</fullName>
    </submittedName>
</protein>
<dbReference type="InterPro" id="IPR019557">
    <property type="entry name" value="AminoTfrase-like_pln_mobile"/>
</dbReference>
<dbReference type="PANTHER" id="PTHR46033:SF8">
    <property type="entry name" value="PROTEIN MAINTENANCE OF MERISTEMS-LIKE"/>
    <property type="match status" value="1"/>
</dbReference>
<keyword evidence="3" id="KW-1185">Reference proteome</keyword>
<sequence>MPEPNPVIVQILEQIGFAGVGKLRHRKVDHAPVTILVERWRPETHTFHFPTGECTITLEDIAFQTDLRVNGLPIIAPTMFD</sequence>
<dbReference type="PANTHER" id="PTHR46033">
    <property type="entry name" value="PROTEIN MAIN-LIKE 2"/>
    <property type="match status" value="1"/>
</dbReference>
<dbReference type="AlphaFoldDB" id="A0A151RY02"/>
<accession>A0A151RY02</accession>
<proteinExistence type="predicted"/>
<evidence type="ECO:0000313" key="3">
    <source>
        <dbReference type="Proteomes" id="UP000075243"/>
    </source>
</evidence>
<dbReference type="GO" id="GO:0010073">
    <property type="term" value="P:meristem maintenance"/>
    <property type="evidence" value="ECO:0007669"/>
    <property type="project" value="InterPro"/>
</dbReference>
<dbReference type="Pfam" id="PF10536">
    <property type="entry name" value="PMD"/>
    <property type="match status" value="1"/>
</dbReference>
<gene>
    <name evidence="2" type="ORF">KK1_030966</name>
</gene>
<dbReference type="EMBL" id="KQ483528">
    <property type="protein sequence ID" value="KYP47435.1"/>
    <property type="molecule type" value="Genomic_DNA"/>
</dbReference>
<reference evidence="2" key="1">
    <citation type="journal article" date="2012" name="Nat. Biotechnol.">
        <title>Draft genome sequence of pigeonpea (Cajanus cajan), an orphan legume crop of resource-poor farmers.</title>
        <authorList>
            <person name="Varshney R.K."/>
            <person name="Chen W."/>
            <person name="Li Y."/>
            <person name="Bharti A.K."/>
            <person name="Saxena R.K."/>
            <person name="Schlueter J.A."/>
            <person name="Donoghue M.T."/>
            <person name="Azam S."/>
            <person name="Fan G."/>
            <person name="Whaley A.M."/>
            <person name="Farmer A.D."/>
            <person name="Sheridan J."/>
            <person name="Iwata A."/>
            <person name="Tuteja R."/>
            <person name="Penmetsa R.V."/>
            <person name="Wu W."/>
            <person name="Upadhyaya H.D."/>
            <person name="Yang S.P."/>
            <person name="Shah T."/>
            <person name="Saxena K.B."/>
            <person name="Michael T."/>
            <person name="McCombie W.R."/>
            <person name="Yang B."/>
            <person name="Zhang G."/>
            <person name="Yang H."/>
            <person name="Wang J."/>
            <person name="Spillane C."/>
            <person name="Cook D.R."/>
            <person name="May G.D."/>
            <person name="Xu X."/>
            <person name="Jackson S.A."/>
        </authorList>
    </citation>
    <scope>NUCLEOTIDE SEQUENCE [LARGE SCALE GENOMIC DNA]</scope>
</reference>
<evidence type="ECO:0000313" key="2">
    <source>
        <dbReference type="EMBL" id="KYP47435.1"/>
    </source>
</evidence>